<feature type="transmembrane region" description="Helical" evidence="6">
    <location>
        <begin position="150"/>
        <end position="174"/>
    </location>
</feature>
<sequence length="325" mass="37434">MAWLRLIRWKNLLIVFLTQLLAWWCVILPVQYHFSSVQHIRQPALLTPIHFAYICLSTVLIAAAGYIINDYFDIKIDAINRPEKVVLEKQIPRRLAILSHSFLNIIALILAGIVARRGGHYEWLLLQLSCTVLLWFYSTHFKRQFMTGNVLVALLTALTIITLIVYEPAIRVYYYHAAFLDIPELQHRYLLPNPLWVLVVYAFFAFVLTWMREIVKDMEDFKGDAEQGCVTMPIKWGLQRSGRFAQGLGWTAVAILAMVAVNLIISGCYMLGVYTVVGIIAPLIWWILQLNKKATTAHYHNASRWLKIIMVLGIVSLIIYNIQYA</sequence>
<dbReference type="GO" id="GO:0016020">
    <property type="term" value="C:membrane"/>
    <property type="evidence" value="ECO:0007669"/>
    <property type="project" value="UniProtKB-SubCell"/>
</dbReference>
<evidence type="ECO:0000256" key="6">
    <source>
        <dbReference type="SAM" id="Phobius"/>
    </source>
</evidence>
<organism evidence="7 8">
    <name type="scientific">Taibaiella soli</name>
    <dbReference type="NCBI Taxonomy" id="1649169"/>
    <lineage>
        <taxon>Bacteria</taxon>
        <taxon>Pseudomonadati</taxon>
        <taxon>Bacteroidota</taxon>
        <taxon>Chitinophagia</taxon>
        <taxon>Chitinophagales</taxon>
        <taxon>Chitinophagaceae</taxon>
        <taxon>Taibaiella</taxon>
    </lineage>
</organism>
<evidence type="ECO:0000256" key="1">
    <source>
        <dbReference type="ARBA" id="ARBA00004141"/>
    </source>
</evidence>
<dbReference type="PANTHER" id="PTHR42723:SF1">
    <property type="entry name" value="CHLOROPHYLL SYNTHASE, CHLOROPLASTIC"/>
    <property type="match status" value="1"/>
</dbReference>
<accession>A0A2W2C059</accession>
<feature type="transmembrane region" description="Helical" evidence="6">
    <location>
        <begin position="121"/>
        <end position="138"/>
    </location>
</feature>
<feature type="transmembrane region" description="Helical" evidence="6">
    <location>
        <begin position="271"/>
        <end position="290"/>
    </location>
</feature>
<feature type="transmembrane region" description="Helical" evidence="6">
    <location>
        <begin position="194"/>
        <end position="211"/>
    </location>
</feature>
<dbReference type="InterPro" id="IPR044878">
    <property type="entry name" value="UbiA_sf"/>
</dbReference>
<keyword evidence="5 6" id="KW-0472">Membrane</keyword>
<dbReference type="Gene3D" id="1.20.120.1780">
    <property type="entry name" value="UbiA prenyltransferase"/>
    <property type="match status" value="1"/>
</dbReference>
<keyword evidence="8" id="KW-1185">Reference proteome</keyword>
<feature type="transmembrane region" description="Helical" evidence="6">
    <location>
        <begin position="244"/>
        <end position="265"/>
    </location>
</feature>
<feature type="transmembrane region" description="Helical" evidence="6">
    <location>
        <begin position="12"/>
        <end position="31"/>
    </location>
</feature>
<evidence type="ECO:0000256" key="5">
    <source>
        <dbReference type="ARBA" id="ARBA00023136"/>
    </source>
</evidence>
<dbReference type="Pfam" id="PF01040">
    <property type="entry name" value="UbiA"/>
    <property type="match status" value="1"/>
</dbReference>
<dbReference type="PANTHER" id="PTHR42723">
    <property type="entry name" value="CHLOROPHYLL SYNTHASE"/>
    <property type="match status" value="1"/>
</dbReference>
<evidence type="ECO:0000256" key="4">
    <source>
        <dbReference type="ARBA" id="ARBA00022989"/>
    </source>
</evidence>
<dbReference type="AlphaFoldDB" id="A0A2W2C059"/>
<comment type="caution">
    <text evidence="7">The sequence shown here is derived from an EMBL/GenBank/DDBJ whole genome shotgun (WGS) entry which is preliminary data.</text>
</comment>
<proteinExistence type="predicted"/>
<comment type="subcellular location">
    <subcellularLocation>
        <location evidence="1">Membrane</location>
        <topology evidence="1">Multi-pass membrane protein</topology>
    </subcellularLocation>
</comment>
<dbReference type="InterPro" id="IPR050475">
    <property type="entry name" value="Prenyltransferase_related"/>
</dbReference>
<evidence type="ECO:0000313" key="7">
    <source>
        <dbReference type="EMBL" id="PZF73453.1"/>
    </source>
</evidence>
<evidence type="ECO:0000313" key="8">
    <source>
        <dbReference type="Proteomes" id="UP000248745"/>
    </source>
</evidence>
<dbReference type="EMBL" id="QKTW01000012">
    <property type="protein sequence ID" value="PZF73453.1"/>
    <property type="molecule type" value="Genomic_DNA"/>
</dbReference>
<dbReference type="RefSeq" id="WP_110998372.1">
    <property type="nucleotide sequence ID" value="NZ_QKTW01000012.1"/>
</dbReference>
<dbReference type="Gene3D" id="1.10.357.140">
    <property type="entry name" value="UbiA prenyltransferase"/>
    <property type="match status" value="1"/>
</dbReference>
<dbReference type="OrthoDB" id="9811562at2"/>
<keyword evidence="2" id="KW-1003">Cell membrane</keyword>
<protein>
    <recommendedName>
        <fullName evidence="9">Prenyltransferase</fullName>
    </recommendedName>
</protein>
<name>A0A2W2C059_9BACT</name>
<dbReference type="CDD" id="cd13961">
    <property type="entry name" value="PT_UbiA_DGGGPS"/>
    <property type="match status" value="1"/>
</dbReference>
<evidence type="ECO:0008006" key="9">
    <source>
        <dbReference type="Google" id="ProtNLM"/>
    </source>
</evidence>
<evidence type="ECO:0000256" key="3">
    <source>
        <dbReference type="ARBA" id="ARBA00022692"/>
    </source>
</evidence>
<reference evidence="7 8" key="1">
    <citation type="submission" date="2018-06" db="EMBL/GenBank/DDBJ databases">
        <title>Mucibacter soli gen. nov., sp. nov., a new member of the family Chitinophagaceae producing mucin.</title>
        <authorList>
            <person name="Kim M.-K."/>
            <person name="Park S."/>
            <person name="Kim T.-S."/>
            <person name="Joung Y."/>
            <person name="Han J.-H."/>
            <person name="Kim S.B."/>
        </authorList>
    </citation>
    <scope>NUCLEOTIDE SEQUENCE [LARGE SCALE GENOMIC DNA]</scope>
    <source>
        <strain evidence="7 8">R1-15</strain>
    </source>
</reference>
<dbReference type="Proteomes" id="UP000248745">
    <property type="component" value="Unassembled WGS sequence"/>
</dbReference>
<dbReference type="InterPro" id="IPR000537">
    <property type="entry name" value="UbiA_prenyltransferase"/>
</dbReference>
<dbReference type="GO" id="GO:0016765">
    <property type="term" value="F:transferase activity, transferring alkyl or aryl (other than methyl) groups"/>
    <property type="evidence" value="ECO:0007669"/>
    <property type="project" value="InterPro"/>
</dbReference>
<keyword evidence="4 6" id="KW-1133">Transmembrane helix</keyword>
<feature type="transmembrane region" description="Helical" evidence="6">
    <location>
        <begin position="95"/>
        <end position="115"/>
    </location>
</feature>
<gene>
    <name evidence="7" type="ORF">DN068_07925</name>
</gene>
<feature type="transmembrane region" description="Helical" evidence="6">
    <location>
        <begin position="302"/>
        <end position="322"/>
    </location>
</feature>
<keyword evidence="3 6" id="KW-0812">Transmembrane</keyword>
<evidence type="ECO:0000256" key="2">
    <source>
        <dbReference type="ARBA" id="ARBA00022475"/>
    </source>
</evidence>
<feature type="transmembrane region" description="Helical" evidence="6">
    <location>
        <begin position="51"/>
        <end position="74"/>
    </location>
</feature>